<dbReference type="HOGENOM" id="CLU_831509_0_0_1"/>
<evidence type="ECO:0000313" key="2">
    <source>
        <dbReference type="EMBL" id="EMC91025.1"/>
    </source>
</evidence>
<dbReference type="EMBL" id="KB445565">
    <property type="protein sequence ID" value="EMC91025.1"/>
    <property type="molecule type" value="Genomic_DNA"/>
</dbReference>
<dbReference type="GeneID" id="19112082"/>
<accession>M2MXR0</accession>
<protein>
    <submittedName>
        <fullName evidence="2">Uncharacterized protein</fullName>
    </submittedName>
</protein>
<gene>
    <name evidence="2" type="ORF">BAUCODRAFT_333255</name>
</gene>
<dbReference type="AlphaFoldDB" id="M2MXR0"/>
<feature type="region of interest" description="Disordered" evidence="1">
    <location>
        <begin position="312"/>
        <end position="334"/>
    </location>
</feature>
<dbReference type="KEGG" id="bcom:BAUCODRAFT_333255"/>
<evidence type="ECO:0000256" key="1">
    <source>
        <dbReference type="SAM" id="MobiDB-lite"/>
    </source>
</evidence>
<organism evidence="2 3">
    <name type="scientific">Baudoinia panamericana (strain UAMH 10762)</name>
    <name type="common">Angels' share fungus</name>
    <name type="synonym">Baudoinia compniacensis (strain UAMH 10762)</name>
    <dbReference type="NCBI Taxonomy" id="717646"/>
    <lineage>
        <taxon>Eukaryota</taxon>
        <taxon>Fungi</taxon>
        <taxon>Dikarya</taxon>
        <taxon>Ascomycota</taxon>
        <taxon>Pezizomycotina</taxon>
        <taxon>Dothideomycetes</taxon>
        <taxon>Dothideomycetidae</taxon>
        <taxon>Mycosphaerellales</taxon>
        <taxon>Teratosphaeriaceae</taxon>
        <taxon>Baudoinia</taxon>
    </lineage>
</organism>
<feature type="compositionally biased region" description="Basic residues" evidence="1">
    <location>
        <begin position="322"/>
        <end position="334"/>
    </location>
</feature>
<keyword evidence="3" id="KW-1185">Reference proteome</keyword>
<sequence>MRVCATTRCRSCTSTRIAARRPTRDRCVRYLGTNLIARGHPSSSFSTLSCLLLPILHPKRLPIMHSEYDLCNCIPCLVFDLGGYVDPDEGDAVHKRLAQRGFTLPERKGLSEEWDWHNIENEAEVRRQTRHFHLYGHQLKCTRIKGVSLHPHSTPRPDVSAADWARLFSAAAHTYDCAILADKKVRQTVKKTVRRLSRTRPGSALAEVYTINDERSEFPTQQPKTSVPSALCQPLVAPITCQRTHSPNPKQLIAADSASFLVQLGSSASQRKYTDILLNRLNGNHQPRNMHSSIKQGYSPYKVVKRDVNPKTLSSGNLLNHPCRHRQTPAPRHQ</sequence>
<reference evidence="2 3" key="1">
    <citation type="journal article" date="2012" name="PLoS Pathog.">
        <title>Diverse lifestyles and strategies of plant pathogenesis encoded in the genomes of eighteen Dothideomycetes fungi.</title>
        <authorList>
            <person name="Ohm R.A."/>
            <person name="Feau N."/>
            <person name="Henrissat B."/>
            <person name="Schoch C.L."/>
            <person name="Horwitz B.A."/>
            <person name="Barry K.W."/>
            <person name="Condon B.J."/>
            <person name="Copeland A.C."/>
            <person name="Dhillon B."/>
            <person name="Glaser F."/>
            <person name="Hesse C.N."/>
            <person name="Kosti I."/>
            <person name="LaButti K."/>
            <person name="Lindquist E.A."/>
            <person name="Lucas S."/>
            <person name="Salamov A.A."/>
            <person name="Bradshaw R.E."/>
            <person name="Ciuffetti L."/>
            <person name="Hamelin R.C."/>
            <person name="Kema G.H.J."/>
            <person name="Lawrence C."/>
            <person name="Scott J.A."/>
            <person name="Spatafora J.W."/>
            <person name="Turgeon B.G."/>
            <person name="de Wit P.J.G.M."/>
            <person name="Zhong S."/>
            <person name="Goodwin S.B."/>
            <person name="Grigoriev I.V."/>
        </authorList>
    </citation>
    <scope>NUCLEOTIDE SEQUENCE [LARGE SCALE GENOMIC DNA]</scope>
    <source>
        <strain evidence="2 3">UAMH 10762</strain>
    </source>
</reference>
<name>M2MXR0_BAUPA</name>
<dbReference type="Proteomes" id="UP000011761">
    <property type="component" value="Unassembled WGS sequence"/>
</dbReference>
<evidence type="ECO:0000313" key="3">
    <source>
        <dbReference type="Proteomes" id="UP000011761"/>
    </source>
</evidence>
<dbReference type="RefSeq" id="XP_007681941.1">
    <property type="nucleotide sequence ID" value="XM_007683751.1"/>
</dbReference>
<proteinExistence type="predicted"/>